<sequence length="279" mass="30051">MTPARWAFVATLVLTLATLAFPLALFGSPPDLGSAPMAEGFKTPILALEFAEDVGGIAFLQGEAAAALRAWLVEVQFLDWFFPVAYAGMAATFFLGMALRGRFLAAVGVGLALATIPADWQENATINGILAEIENPLCSSDIEPADGRDDVVLRDCLPRGYFDRASPEVELVSYAFDSFLPVRIEMLRIDTWIKWGLIAAYAAWLAAMLWMDRRRILAIPAAVGALSIAATWISGSNGHVAELMGILLIPMMLTFPIAAVMYLRDKPAKTGTPQGEDAA</sequence>
<protein>
    <submittedName>
        <fullName evidence="2">Uncharacterized protein</fullName>
    </submittedName>
</protein>
<reference evidence="2 3" key="1">
    <citation type="submission" date="2018-10" db="EMBL/GenBank/DDBJ databases">
        <title>Genomic Encyclopedia of Type Strains, Phase IV (KMG-IV): sequencing the most valuable type-strain genomes for metagenomic binning, comparative biology and taxonomic classification.</title>
        <authorList>
            <person name="Goeker M."/>
        </authorList>
    </citation>
    <scope>NUCLEOTIDE SEQUENCE [LARGE SCALE GENOMIC DNA]</scope>
    <source>
        <strain evidence="2 3">DSM 4734</strain>
    </source>
</reference>
<keyword evidence="1" id="KW-0472">Membrane</keyword>
<keyword evidence="1" id="KW-0812">Transmembrane</keyword>
<gene>
    <name evidence="2" type="ORF">C7435_0898</name>
</gene>
<feature type="transmembrane region" description="Helical" evidence="1">
    <location>
        <begin position="192"/>
        <end position="210"/>
    </location>
</feature>
<name>A0A495DK06_9PROT</name>
<organism evidence="2 3">
    <name type="scientific">Maricaulis maris</name>
    <dbReference type="NCBI Taxonomy" id="74318"/>
    <lineage>
        <taxon>Bacteria</taxon>
        <taxon>Pseudomonadati</taxon>
        <taxon>Pseudomonadota</taxon>
        <taxon>Alphaproteobacteria</taxon>
        <taxon>Maricaulales</taxon>
        <taxon>Maricaulaceae</taxon>
        <taxon>Maricaulis</taxon>
    </lineage>
</organism>
<feature type="transmembrane region" description="Helical" evidence="1">
    <location>
        <begin position="77"/>
        <end position="96"/>
    </location>
</feature>
<dbReference type="OrthoDB" id="7630683at2"/>
<dbReference type="AlphaFoldDB" id="A0A495DK06"/>
<feature type="transmembrane region" description="Helical" evidence="1">
    <location>
        <begin position="241"/>
        <end position="263"/>
    </location>
</feature>
<dbReference type="RefSeq" id="WP_121210202.1">
    <property type="nucleotide sequence ID" value="NZ_RBIM01000002.1"/>
</dbReference>
<accession>A0A495DK06</accession>
<dbReference type="Proteomes" id="UP000273675">
    <property type="component" value="Unassembled WGS sequence"/>
</dbReference>
<keyword evidence="1" id="KW-1133">Transmembrane helix</keyword>
<evidence type="ECO:0000313" key="2">
    <source>
        <dbReference type="EMBL" id="RKR02953.1"/>
    </source>
</evidence>
<proteinExistence type="predicted"/>
<dbReference type="EMBL" id="RBIM01000002">
    <property type="protein sequence ID" value="RKR02953.1"/>
    <property type="molecule type" value="Genomic_DNA"/>
</dbReference>
<evidence type="ECO:0000313" key="3">
    <source>
        <dbReference type="Proteomes" id="UP000273675"/>
    </source>
</evidence>
<comment type="caution">
    <text evidence="2">The sequence shown here is derived from an EMBL/GenBank/DDBJ whole genome shotgun (WGS) entry which is preliminary data.</text>
</comment>
<evidence type="ECO:0000256" key="1">
    <source>
        <dbReference type="SAM" id="Phobius"/>
    </source>
</evidence>
<feature type="transmembrane region" description="Helical" evidence="1">
    <location>
        <begin position="217"/>
        <end position="235"/>
    </location>
</feature>